<dbReference type="SMART" id="SM00232">
    <property type="entry name" value="JAB_MPN"/>
    <property type="match status" value="1"/>
</dbReference>
<feature type="domain" description="MPN" evidence="6">
    <location>
        <begin position="3"/>
        <end position="140"/>
    </location>
</feature>
<dbReference type="FunFam" id="3.40.140.10:FF:000085">
    <property type="entry name" value="Mov34/MPN/PAD-1 family protein"/>
    <property type="match status" value="1"/>
</dbReference>
<keyword evidence="1" id="KW-0645">Protease</keyword>
<dbReference type="InterPro" id="IPR000555">
    <property type="entry name" value="JAMM/MPN+_dom"/>
</dbReference>
<evidence type="ECO:0000256" key="1">
    <source>
        <dbReference type="ARBA" id="ARBA00022670"/>
    </source>
</evidence>
<dbReference type="InterPro" id="IPR028090">
    <property type="entry name" value="JAB_dom_prok"/>
</dbReference>
<dbReference type="PANTHER" id="PTHR34858">
    <property type="entry name" value="CYSO-CYSTEINE PEPTIDASE"/>
    <property type="match status" value="1"/>
</dbReference>
<keyword evidence="3" id="KW-0378">Hydrolase</keyword>
<evidence type="ECO:0000256" key="5">
    <source>
        <dbReference type="ARBA" id="ARBA00023049"/>
    </source>
</evidence>
<dbReference type="CDD" id="cd08070">
    <property type="entry name" value="MPN_like"/>
    <property type="match status" value="1"/>
</dbReference>
<keyword evidence="5" id="KW-0482">Metalloprotease</keyword>
<proteinExistence type="predicted"/>
<protein>
    <recommendedName>
        <fullName evidence="6">MPN domain-containing protein</fullName>
    </recommendedName>
</protein>
<dbReference type="InterPro" id="IPR051929">
    <property type="entry name" value="VirAsm_ModProt"/>
</dbReference>
<evidence type="ECO:0000313" key="8">
    <source>
        <dbReference type="Proteomes" id="UP000244066"/>
    </source>
</evidence>
<evidence type="ECO:0000259" key="6">
    <source>
        <dbReference type="PROSITE" id="PS50249"/>
    </source>
</evidence>
<dbReference type="Pfam" id="PF14464">
    <property type="entry name" value="Prok-JAB"/>
    <property type="match status" value="1"/>
</dbReference>
<dbReference type="GO" id="GO:0006508">
    <property type="term" value="P:proteolysis"/>
    <property type="evidence" value="ECO:0007669"/>
    <property type="project" value="UniProtKB-KW"/>
</dbReference>
<gene>
    <name evidence="7" type="ORF">B9J98_02925</name>
</gene>
<dbReference type="GO" id="GO:0008235">
    <property type="term" value="F:metalloexopeptidase activity"/>
    <property type="evidence" value="ECO:0007669"/>
    <property type="project" value="TreeGrafter"/>
</dbReference>
<dbReference type="InterPro" id="IPR037518">
    <property type="entry name" value="MPN"/>
</dbReference>
<dbReference type="Proteomes" id="UP000244066">
    <property type="component" value="Unassembled WGS sequence"/>
</dbReference>
<dbReference type="AlphaFoldDB" id="A0A2R7Y682"/>
<dbReference type="EMBL" id="NDWU01000005">
    <property type="protein sequence ID" value="PUA33038.1"/>
    <property type="molecule type" value="Genomic_DNA"/>
</dbReference>
<dbReference type="SUPFAM" id="SSF102712">
    <property type="entry name" value="JAB1/MPN domain"/>
    <property type="match status" value="1"/>
</dbReference>
<name>A0A2R7Y682_9ARCH</name>
<reference evidence="7 8" key="1">
    <citation type="submission" date="2017-04" db="EMBL/GenBank/DDBJ databases">
        <title>Draft Aigarchaeota genome from a New Zealand hot spring.</title>
        <authorList>
            <person name="Reysenbach A.-L."/>
            <person name="Donaho J.A."/>
            <person name="Gerhart J."/>
            <person name="Kelley J.F."/>
            <person name="Kouba K."/>
            <person name="Podar M."/>
            <person name="Stott M."/>
        </authorList>
    </citation>
    <scope>NUCLEOTIDE SEQUENCE [LARGE SCALE GENOMIC DNA]</scope>
    <source>
        <strain evidence="7">NZ13_MG1</strain>
    </source>
</reference>
<evidence type="ECO:0000313" key="7">
    <source>
        <dbReference type="EMBL" id="PUA33038.1"/>
    </source>
</evidence>
<sequence>MTLVIGKAKLDEIIRHALETYPEECCGLLVGKKRDDECVVNNVVRSRNVYEGDRRSRYVVDPLDVYKVEKDAEGLGLMLIGVYHSHPNYPARPSAYDAEVAWPYMRYLIVSVYGGRSGNVTAWLFDKKANGFIEEKIIIL</sequence>
<evidence type="ECO:0000256" key="2">
    <source>
        <dbReference type="ARBA" id="ARBA00022723"/>
    </source>
</evidence>
<keyword evidence="4" id="KW-0862">Zinc</keyword>
<organism evidence="7 8">
    <name type="scientific">Candidatus Terraquivivens tikiterensis</name>
    <dbReference type="NCBI Taxonomy" id="1980982"/>
    <lineage>
        <taxon>Archaea</taxon>
        <taxon>Nitrososphaerota</taxon>
        <taxon>Candidatus Wolframiiraptoraceae</taxon>
        <taxon>Candidatus Terraquivivens</taxon>
    </lineage>
</organism>
<dbReference type="PANTHER" id="PTHR34858:SF1">
    <property type="entry name" value="CYSO-CYSTEINE PEPTIDASE"/>
    <property type="match status" value="1"/>
</dbReference>
<evidence type="ECO:0000256" key="3">
    <source>
        <dbReference type="ARBA" id="ARBA00022801"/>
    </source>
</evidence>
<dbReference type="Gene3D" id="3.40.140.10">
    <property type="entry name" value="Cytidine Deaminase, domain 2"/>
    <property type="match status" value="1"/>
</dbReference>
<dbReference type="PROSITE" id="PS50249">
    <property type="entry name" value="MPN"/>
    <property type="match status" value="1"/>
</dbReference>
<evidence type="ECO:0000256" key="4">
    <source>
        <dbReference type="ARBA" id="ARBA00022833"/>
    </source>
</evidence>
<dbReference type="GO" id="GO:0008270">
    <property type="term" value="F:zinc ion binding"/>
    <property type="evidence" value="ECO:0007669"/>
    <property type="project" value="TreeGrafter"/>
</dbReference>
<accession>A0A2R7Y682</accession>
<keyword evidence="2" id="KW-0479">Metal-binding</keyword>
<comment type="caution">
    <text evidence="7">The sequence shown here is derived from an EMBL/GenBank/DDBJ whole genome shotgun (WGS) entry which is preliminary data.</text>
</comment>